<proteinExistence type="inferred from homology"/>
<dbReference type="InterPro" id="IPR036388">
    <property type="entry name" value="WH-like_DNA-bd_sf"/>
</dbReference>
<dbReference type="GO" id="GO:0005737">
    <property type="term" value="C:cytoplasm"/>
    <property type="evidence" value="ECO:0007669"/>
    <property type="project" value="UniProtKB-SubCell"/>
</dbReference>
<dbReference type="Pfam" id="PF02631">
    <property type="entry name" value="RecX_HTH2"/>
    <property type="match status" value="1"/>
</dbReference>
<evidence type="ECO:0000256" key="5">
    <source>
        <dbReference type="HAMAP-Rule" id="MF_01114"/>
    </source>
</evidence>
<dbReference type="AlphaFoldDB" id="A0A8A7KAS3"/>
<dbReference type="HAMAP" id="MF_01114">
    <property type="entry name" value="RecX"/>
    <property type="match status" value="1"/>
</dbReference>
<dbReference type="InterPro" id="IPR053926">
    <property type="entry name" value="RecX_HTH_1st"/>
</dbReference>
<comment type="subcellular location">
    <subcellularLocation>
        <location evidence="1 5">Cytoplasm</location>
    </subcellularLocation>
</comment>
<evidence type="ECO:0000313" key="8">
    <source>
        <dbReference type="EMBL" id="QTL98340.1"/>
    </source>
</evidence>
<dbReference type="Pfam" id="PF21982">
    <property type="entry name" value="RecX_HTH1"/>
    <property type="match status" value="1"/>
</dbReference>
<dbReference type="InterPro" id="IPR003783">
    <property type="entry name" value="Regulatory_RecX"/>
</dbReference>
<comment type="similarity">
    <text evidence="2 5">Belongs to the RecX family.</text>
</comment>
<feature type="domain" description="RecX second three-helical" evidence="6">
    <location>
        <begin position="65"/>
        <end position="106"/>
    </location>
</feature>
<keyword evidence="9" id="KW-1185">Reference proteome</keyword>
<reference evidence="8" key="1">
    <citation type="submission" date="2019-12" db="EMBL/GenBank/DDBJ databases">
        <authorList>
            <person name="zhang j."/>
            <person name="sun C.M."/>
        </authorList>
    </citation>
    <scope>NUCLEOTIDE SEQUENCE</scope>
    <source>
        <strain evidence="8">NS-1</strain>
    </source>
</reference>
<dbReference type="GO" id="GO:0006282">
    <property type="term" value="P:regulation of DNA repair"/>
    <property type="evidence" value="ECO:0007669"/>
    <property type="project" value="UniProtKB-UniRule"/>
</dbReference>
<name>A0A8A7KAS3_9FIRM</name>
<feature type="domain" description="RecX first three-helical" evidence="7">
    <location>
        <begin position="19"/>
        <end position="58"/>
    </location>
</feature>
<dbReference type="EMBL" id="CP046640">
    <property type="protein sequence ID" value="QTL98340.1"/>
    <property type="molecule type" value="Genomic_DNA"/>
</dbReference>
<dbReference type="PANTHER" id="PTHR33602">
    <property type="entry name" value="REGULATORY PROTEIN RECX FAMILY PROTEIN"/>
    <property type="match status" value="1"/>
</dbReference>
<evidence type="ECO:0000256" key="1">
    <source>
        <dbReference type="ARBA" id="ARBA00004496"/>
    </source>
</evidence>
<dbReference type="Gene3D" id="1.10.10.10">
    <property type="entry name" value="Winged helix-like DNA-binding domain superfamily/Winged helix DNA-binding domain"/>
    <property type="match status" value="3"/>
</dbReference>
<dbReference type="PANTHER" id="PTHR33602:SF1">
    <property type="entry name" value="REGULATORY PROTEIN RECX FAMILY PROTEIN"/>
    <property type="match status" value="1"/>
</dbReference>
<dbReference type="KEGG" id="ifn:GM661_10295"/>
<evidence type="ECO:0000259" key="7">
    <source>
        <dbReference type="Pfam" id="PF21982"/>
    </source>
</evidence>
<accession>A0A8A7KAS3</accession>
<evidence type="ECO:0000256" key="2">
    <source>
        <dbReference type="ARBA" id="ARBA00009695"/>
    </source>
</evidence>
<evidence type="ECO:0000256" key="4">
    <source>
        <dbReference type="ARBA" id="ARBA00022490"/>
    </source>
</evidence>
<comment type="function">
    <text evidence="5">Modulates RecA activity.</text>
</comment>
<keyword evidence="4 5" id="KW-0963">Cytoplasm</keyword>
<sequence length="169" mass="20134">MKKRLLPVRKNLDDCLQSAKDDAFNLLSYRERSENELKKRLLRKGHKRAIINQVIARLKDLDYLNDKRFAEMWIRDRIANKPRGRYYLKKELKNKGVKPAVIASVLNKLLTDGNEKEMAEKLANKWIKSHSIDKYHEAEYFLRLKRYLRNKGFSFDLVNIVVSKIEENQ</sequence>
<dbReference type="Proteomes" id="UP000665020">
    <property type="component" value="Chromosome"/>
</dbReference>
<protein>
    <recommendedName>
        <fullName evidence="3 5">Regulatory protein RecX</fullName>
    </recommendedName>
</protein>
<evidence type="ECO:0000256" key="3">
    <source>
        <dbReference type="ARBA" id="ARBA00018111"/>
    </source>
</evidence>
<evidence type="ECO:0000259" key="6">
    <source>
        <dbReference type="Pfam" id="PF02631"/>
    </source>
</evidence>
<gene>
    <name evidence="5" type="primary">recX</name>
    <name evidence="8" type="ORF">GM661_10295</name>
</gene>
<evidence type="ECO:0000313" key="9">
    <source>
        <dbReference type="Proteomes" id="UP000665020"/>
    </source>
</evidence>
<organism evidence="8 9">
    <name type="scientific">Iocasia fonsfrigidae</name>
    <dbReference type="NCBI Taxonomy" id="2682810"/>
    <lineage>
        <taxon>Bacteria</taxon>
        <taxon>Bacillati</taxon>
        <taxon>Bacillota</taxon>
        <taxon>Clostridia</taxon>
        <taxon>Halanaerobiales</taxon>
        <taxon>Halanaerobiaceae</taxon>
        <taxon>Iocasia</taxon>
    </lineage>
</organism>
<dbReference type="InterPro" id="IPR053924">
    <property type="entry name" value="RecX_HTH_2nd"/>
</dbReference>